<dbReference type="PANTHER" id="PTHR45089">
    <property type="entry name" value="DNAJ HEAT SHOCK AMINO-TERMINAL DOMAIN PROTEIN-RELATED"/>
    <property type="match status" value="1"/>
</dbReference>
<name>A0A6N2BB36_SOLCI</name>
<protein>
    <recommendedName>
        <fullName evidence="1">DUF3444 domain-containing protein</fullName>
    </recommendedName>
</protein>
<sequence length="169" mass="19544">MQHLSHAATPNGERKKLKDYLSYEGRFQNTKIEIEVANVSVDAGLCTMTESKSSEYPHTDFSNFDKDKDESCFKVGHVWFVYDTFDVTWLEPEPLNETKGLNERFIASCCRFRIGNLEHIEDHIMFSHLVCATNGKINDPIKIFPLKAETWALLKDWGSKELNYEFDVV</sequence>
<dbReference type="EMBL" id="RXGB01003795">
    <property type="protein sequence ID" value="TMW91228.1"/>
    <property type="molecule type" value="Genomic_DNA"/>
</dbReference>
<dbReference type="Pfam" id="PF11926">
    <property type="entry name" value="DUF3444"/>
    <property type="match status" value="1"/>
</dbReference>
<dbReference type="AlphaFoldDB" id="A0A6N2BB36"/>
<evidence type="ECO:0000313" key="2">
    <source>
        <dbReference type="EMBL" id="TMW91228.1"/>
    </source>
</evidence>
<gene>
    <name evidence="2" type="ORF">EJD97_014605</name>
</gene>
<comment type="caution">
    <text evidence="2">The sequence shown here is derived from an EMBL/GenBank/DDBJ whole genome shotgun (WGS) entry which is preliminary data.</text>
</comment>
<organism evidence="2">
    <name type="scientific">Solanum chilense</name>
    <name type="common">Tomato</name>
    <name type="synonym">Lycopersicon chilense</name>
    <dbReference type="NCBI Taxonomy" id="4083"/>
    <lineage>
        <taxon>Eukaryota</taxon>
        <taxon>Viridiplantae</taxon>
        <taxon>Streptophyta</taxon>
        <taxon>Embryophyta</taxon>
        <taxon>Tracheophyta</taxon>
        <taxon>Spermatophyta</taxon>
        <taxon>Magnoliopsida</taxon>
        <taxon>eudicotyledons</taxon>
        <taxon>Gunneridae</taxon>
        <taxon>Pentapetalae</taxon>
        <taxon>asterids</taxon>
        <taxon>lamiids</taxon>
        <taxon>Solanales</taxon>
        <taxon>Solanaceae</taxon>
        <taxon>Solanoideae</taxon>
        <taxon>Solaneae</taxon>
        <taxon>Solanum</taxon>
        <taxon>Solanum subgen. Lycopersicon</taxon>
    </lineage>
</organism>
<proteinExistence type="predicted"/>
<evidence type="ECO:0000259" key="1">
    <source>
        <dbReference type="Pfam" id="PF11926"/>
    </source>
</evidence>
<dbReference type="InterPro" id="IPR024593">
    <property type="entry name" value="DUF3444"/>
</dbReference>
<accession>A0A6N2BB36</accession>
<feature type="domain" description="DUF3444" evidence="1">
    <location>
        <begin position="86"/>
        <end position="160"/>
    </location>
</feature>
<dbReference type="PANTHER" id="PTHR45089:SF24">
    <property type="entry name" value="DNAJ HEAT SHOCK N-TERMINAL DOMAIN-CONTAINING PROTEIN"/>
    <property type="match status" value="1"/>
</dbReference>
<reference evidence="2" key="1">
    <citation type="submission" date="2019-05" db="EMBL/GenBank/DDBJ databases">
        <title>The de novo reference genome and transcriptome assemblies of the wild tomato species Solanum chilense.</title>
        <authorList>
            <person name="Stam R."/>
            <person name="Nosenko T."/>
            <person name="Hoerger A.C."/>
            <person name="Stephan W."/>
            <person name="Seidel M.A."/>
            <person name="Kuhn J.M.M."/>
            <person name="Haberer G."/>
            <person name="Tellier A."/>
        </authorList>
    </citation>
    <scope>NUCLEOTIDE SEQUENCE</scope>
    <source>
        <tissue evidence="2">Mature leaves</tissue>
    </source>
</reference>
<feature type="non-terminal residue" evidence="2">
    <location>
        <position position="169"/>
    </location>
</feature>